<keyword evidence="2" id="KW-0808">Transferase</keyword>
<proteinExistence type="predicted"/>
<protein>
    <submittedName>
        <fullName evidence="2">N-acetyl-alpha-D-glucosaminyl L-malate synthase</fullName>
        <ecNumber evidence="2">2.4.1.-</ecNumber>
    </submittedName>
</protein>
<accession>A0A5E4X6R8</accession>
<keyword evidence="3" id="KW-1185">Reference proteome</keyword>
<gene>
    <name evidence="2" type="primary">bshA_1</name>
    <name evidence="2" type="ORF">PPN31114_03711</name>
</gene>
<dbReference type="PANTHER" id="PTHR12526:SF636">
    <property type="entry name" value="BLL3647 PROTEIN"/>
    <property type="match status" value="1"/>
</dbReference>
<evidence type="ECO:0000313" key="2">
    <source>
        <dbReference type="EMBL" id="VVE32034.1"/>
    </source>
</evidence>
<reference evidence="2 3" key="1">
    <citation type="submission" date="2019-08" db="EMBL/GenBank/DDBJ databases">
        <authorList>
            <person name="Peeters C."/>
        </authorList>
    </citation>
    <scope>NUCLEOTIDE SEQUENCE [LARGE SCALE GENOMIC DNA]</scope>
    <source>
        <strain evidence="2 3">LMG 31114</strain>
    </source>
</reference>
<dbReference type="Pfam" id="PF13692">
    <property type="entry name" value="Glyco_trans_1_4"/>
    <property type="match status" value="1"/>
</dbReference>
<keyword evidence="2" id="KW-0328">Glycosyltransferase</keyword>
<dbReference type="EC" id="2.4.1.-" evidence="2"/>
<feature type="domain" description="Glycosyltransferase subfamily 4-like N-terminal" evidence="1">
    <location>
        <begin position="25"/>
        <end position="181"/>
    </location>
</feature>
<organism evidence="2 3">
    <name type="scientific">Pandoraea pneumonica</name>
    <dbReference type="NCBI Taxonomy" id="2508299"/>
    <lineage>
        <taxon>Bacteria</taxon>
        <taxon>Pseudomonadati</taxon>
        <taxon>Pseudomonadota</taxon>
        <taxon>Betaproteobacteria</taxon>
        <taxon>Burkholderiales</taxon>
        <taxon>Burkholderiaceae</taxon>
        <taxon>Pandoraea</taxon>
    </lineage>
</organism>
<sequence length="397" mass="42362">MAAIDGKRRGYVMKIVLFVTGLQLGGAETQVADLARGFLAQGHEVVMISLTGECAVRLPDSPRFSLIELRANKTPWSLAAALAQFASHIRRLRPDVVHAHMVHANLLARVARLFVSMPVLVTSAHSRNEGGRARMLAYRLTDRLTDLTTNVSDDAVAAFVAQGAAPASRIVSMPNGIDTQRYRPDAANRAALRASLPASLAPSADGHGAVPIVLAAGRLVDAKDYPTLLDAFANVHREMPDARLFVAGDGPLRAALQARVDALNLAQTVTLLGRRDDVADWMRAADVYAMSSAWEGLPLVIGEAMASALPVVSTDCGGVRELLGAHDGNALVPVGNAQALGDAILQTLRLRQHTPDALNAIGATNRERIVTHYSLDAVVARWLDCYAQLAVRTASTY</sequence>
<dbReference type="OrthoDB" id="9813211at2"/>
<dbReference type="EMBL" id="CABPSK010000003">
    <property type="protein sequence ID" value="VVE32034.1"/>
    <property type="molecule type" value="Genomic_DNA"/>
</dbReference>
<dbReference type="RefSeq" id="WP_150680916.1">
    <property type="nucleotide sequence ID" value="NZ_CABPSK010000003.1"/>
</dbReference>
<dbReference type="Gene3D" id="3.40.50.2000">
    <property type="entry name" value="Glycogen Phosphorylase B"/>
    <property type="match status" value="2"/>
</dbReference>
<evidence type="ECO:0000313" key="3">
    <source>
        <dbReference type="Proteomes" id="UP000366945"/>
    </source>
</evidence>
<dbReference type="Pfam" id="PF13439">
    <property type="entry name" value="Glyco_transf_4"/>
    <property type="match status" value="1"/>
</dbReference>
<dbReference type="GO" id="GO:0016757">
    <property type="term" value="F:glycosyltransferase activity"/>
    <property type="evidence" value="ECO:0007669"/>
    <property type="project" value="UniProtKB-KW"/>
</dbReference>
<evidence type="ECO:0000259" key="1">
    <source>
        <dbReference type="Pfam" id="PF13439"/>
    </source>
</evidence>
<dbReference type="SUPFAM" id="SSF53756">
    <property type="entry name" value="UDP-Glycosyltransferase/glycogen phosphorylase"/>
    <property type="match status" value="1"/>
</dbReference>
<dbReference type="PANTHER" id="PTHR12526">
    <property type="entry name" value="GLYCOSYLTRANSFERASE"/>
    <property type="match status" value="1"/>
</dbReference>
<name>A0A5E4X6R8_9BURK</name>
<dbReference type="GeneID" id="300405715"/>
<dbReference type="Proteomes" id="UP000366945">
    <property type="component" value="Unassembled WGS sequence"/>
</dbReference>
<dbReference type="InterPro" id="IPR028098">
    <property type="entry name" value="Glyco_trans_4-like_N"/>
</dbReference>
<dbReference type="AlphaFoldDB" id="A0A5E4X6R8"/>